<keyword evidence="3" id="KW-0560">Oxidoreductase</keyword>
<evidence type="ECO:0000256" key="1">
    <source>
        <dbReference type="ARBA" id="ARBA00001954"/>
    </source>
</evidence>
<dbReference type="GO" id="GO:0051213">
    <property type="term" value="F:dioxygenase activity"/>
    <property type="evidence" value="ECO:0007669"/>
    <property type="project" value="UniProtKB-KW"/>
</dbReference>
<dbReference type="InterPro" id="IPR037151">
    <property type="entry name" value="AlkB-like_sf"/>
</dbReference>
<accession>A0A0X3Q4L8</accession>
<evidence type="ECO:0000256" key="2">
    <source>
        <dbReference type="SAM" id="MobiDB-lite"/>
    </source>
</evidence>
<dbReference type="GO" id="GO:0006631">
    <property type="term" value="P:fatty acid metabolic process"/>
    <property type="evidence" value="ECO:0007669"/>
    <property type="project" value="TreeGrafter"/>
</dbReference>
<dbReference type="SUPFAM" id="SSF51197">
    <property type="entry name" value="Clavaminate synthase-like"/>
    <property type="match status" value="1"/>
</dbReference>
<dbReference type="Gene3D" id="2.60.120.590">
    <property type="entry name" value="Alpha-ketoglutarate-dependent dioxygenase AlkB-like"/>
    <property type="match status" value="1"/>
</dbReference>
<dbReference type="PANTHER" id="PTHR21052">
    <property type="entry name" value="SPERMATOGENESIS ASSOCIATED 11-RELATED"/>
    <property type="match status" value="1"/>
</dbReference>
<dbReference type="EMBL" id="GEEE01004294">
    <property type="protein sequence ID" value="JAP58931.1"/>
    <property type="molecule type" value="Transcribed_RNA"/>
</dbReference>
<name>A0A0X3Q4L8_SCHSO</name>
<organism evidence="3">
    <name type="scientific">Schistocephalus solidus</name>
    <name type="common">Tapeworm</name>
    <dbReference type="NCBI Taxonomy" id="70667"/>
    <lineage>
        <taxon>Eukaryota</taxon>
        <taxon>Metazoa</taxon>
        <taxon>Spiralia</taxon>
        <taxon>Lophotrochozoa</taxon>
        <taxon>Platyhelminthes</taxon>
        <taxon>Cestoda</taxon>
        <taxon>Eucestoda</taxon>
        <taxon>Diphyllobothriidea</taxon>
        <taxon>Diphyllobothriidae</taxon>
        <taxon>Schistocephalus</taxon>
    </lineage>
</organism>
<dbReference type="InterPro" id="IPR032870">
    <property type="entry name" value="ALKBH7-like"/>
</dbReference>
<reference evidence="3" key="1">
    <citation type="submission" date="2016-01" db="EMBL/GenBank/DDBJ databases">
        <title>Reference transcriptome for the parasite Schistocephalus solidus: insights into the molecular evolution of parasitism.</title>
        <authorList>
            <person name="Hebert F.O."/>
            <person name="Grambauer S."/>
            <person name="Barber I."/>
            <person name="Landry C.R."/>
            <person name="Aubin-Horth N."/>
        </authorList>
    </citation>
    <scope>NUCLEOTIDE SEQUENCE</scope>
</reference>
<dbReference type="AlphaFoldDB" id="A0A0X3Q4L8"/>
<keyword evidence="3" id="KW-0223">Dioxygenase</keyword>
<dbReference type="GO" id="GO:0006974">
    <property type="term" value="P:DNA damage response"/>
    <property type="evidence" value="ECO:0007669"/>
    <property type="project" value="InterPro"/>
</dbReference>
<comment type="cofactor">
    <cofactor evidence="1">
        <name>Fe(2+)</name>
        <dbReference type="ChEBI" id="CHEBI:29033"/>
    </cofactor>
</comment>
<dbReference type="PANTHER" id="PTHR21052:SF0">
    <property type="entry name" value="ALPHA-KETOGLUTARATE-DEPENDENT DIOXYGENASE ALKB HOMOLOG 7, MITOCHONDRIAL"/>
    <property type="match status" value="1"/>
</dbReference>
<feature type="region of interest" description="Disordered" evidence="2">
    <location>
        <begin position="295"/>
        <end position="316"/>
    </location>
</feature>
<sequence length="316" mass="35659">MRVSTFYCRLCFETIQFLFALRSEFRMEFIARRMLRKCFGGSLIHTFRRAWLATSVQQTTVPLQEYRDDQVARIVTEEMIVIPNFITEAEESNLMAELDPVLTRLKYQTSHWDSAIENFRETEKKNWRKVNQPVIERLKELALHAEKQDKKPEGIPEINDYSALLPLIHVLDLAPSGWIKPHVDSVRYCGGVIAVVSLLSDSVVRLAIASPSEVATLTEQLPASRPGLQLPPPGAFTDLFVPRRSVYVMCGVSRYRMTHAILPNPGECSGHPGPVIRDRRVTVICRSKPLCLPQTRAGGTGSSDVSSDSYHYGTLS</sequence>
<proteinExistence type="predicted"/>
<gene>
    <name evidence="3" type="primary">ALKB7</name>
    <name evidence="3" type="ORF">TR117448</name>
</gene>
<evidence type="ECO:0000313" key="3">
    <source>
        <dbReference type="EMBL" id="JAP58931.1"/>
    </source>
</evidence>
<dbReference type="GO" id="GO:0005759">
    <property type="term" value="C:mitochondrial matrix"/>
    <property type="evidence" value="ECO:0007669"/>
    <property type="project" value="TreeGrafter"/>
</dbReference>
<protein>
    <submittedName>
        <fullName evidence="3">Alpha-ketoglutarate-dependent dioxygenase alkB homolog 7</fullName>
    </submittedName>
</protein>